<dbReference type="EMBL" id="JAAIUW010000011">
    <property type="protein sequence ID" value="KAF7810374.1"/>
    <property type="molecule type" value="Genomic_DNA"/>
</dbReference>
<comment type="caution">
    <text evidence="1">The sequence shown here is derived from an EMBL/GenBank/DDBJ whole genome shotgun (WGS) entry which is preliminary data.</text>
</comment>
<dbReference type="Proteomes" id="UP000634136">
    <property type="component" value="Unassembled WGS sequence"/>
</dbReference>
<name>A0A834T5W7_9FABA</name>
<evidence type="ECO:0000313" key="1">
    <source>
        <dbReference type="EMBL" id="KAF7810374.1"/>
    </source>
</evidence>
<organism evidence="1 2">
    <name type="scientific">Senna tora</name>
    <dbReference type="NCBI Taxonomy" id="362788"/>
    <lineage>
        <taxon>Eukaryota</taxon>
        <taxon>Viridiplantae</taxon>
        <taxon>Streptophyta</taxon>
        <taxon>Embryophyta</taxon>
        <taxon>Tracheophyta</taxon>
        <taxon>Spermatophyta</taxon>
        <taxon>Magnoliopsida</taxon>
        <taxon>eudicotyledons</taxon>
        <taxon>Gunneridae</taxon>
        <taxon>Pentapetalae</taxon>
        <taxon>rosids</taxon>
        <taxon>fabids</taxon>
        <taxon>Fabales</taxon>
        <taxon>Fabaceae</taxon>
        <taxon>Caesalpinioideae</taxon>
        <taxon>Cassia clade</taxon>
        <taxon>Senna</taxon>
    </lineage>
</organism>
<gene>
    <name evidence="1" type="ORF">G2W53_037117</name>
</gene>
<accession>A0A834T5W7</accession>
<sequence length="78" mass="9022">MLSNGHAPPSPRVVMSFPRTSYHDLYKLEGHISDDLQEGIPLQECVEKRKSMGKERDKYGRMRMVQMENPAVITIEDF</sequence>
<reference evidence="1" key="1">
    <citation type="submission" date="2020-09" db="EMBL/GenBank/DDBJ databases">
        <title>Genome-Enabled Discovery of Anthraquinone Biosynthesis in Senna tora.</title>
        <authorList>
            <person name="Kang S.-H."/>
            <person name="Pandey R.P."/>
            <person name="Lee C.-M."/>
            <person name="Sim J.-S."/>
            <person name="Jeong J.-T."/>
            <person name="Choi B.-S."/>
            <person name="Jung M."/>
            <person name="Ginzburg D."/>
            <person name="Zhao K."/>
            <person name="Won S.Y."/>
            <person name="Oh T.-J."/>
            <person name="Yu Y."/>
            <person name="Kim N.-H."/>
            <person name="Lee O.R."/>
            <person name="Lee T.-H."/>
            <person name="Bashyal P."/>
            <person name="Kim T.-S."/>
            <person name="Lee W.-H."/>
            <person name="Kawkins C."/>
            <person name="Kim C.-K."/>
            <person name="Kim J.S."/>
            <person name="Ahn B.O."/>
            <person name="Rhee S.Y."/>
            <person name="Sohng J.K."/>
        </authorList>
    </citation>
    <scope>NUCLEOTIDE SEQUENCE</scope>
    <source>
        <tissue evidence="1">Leaf</tissue>
    </source>
</reference>
<protein>
    <submittedName>
        <fullName evidence="1">Uncharacterized protein</fullName>
    </submittedName>
</protein>
<dbReference type="AlphaFoldDB" id="A0A834T5W7"/>
<proteinExistence type="predicted"/>
<evidence type="ECO:0000313" key="2">
    <source>
        <dbReference type="Proteomes" id="UP000634136"/>
    </source>
</evidence>
<keyword evidence="2" id="KW-1185">Reference proteome</keyword>